<gene>
    <name evidence="4" type="ORF">QFW77_15220</name>
</gene>
<feature type="coiled-coil region" evidence="2">
    <location>
        <begin position="3"/>
        <end position="34"/>
    </location>
</feature>
<evidence type="ECO:0000256" key="1">
    <source>
        <dbReference type="ARBA" id="ARBA00004328"/>
    </source>
</evidence>
<accession>A0ABT6JBX0</accession>
<keyword evidence="2" id="KW-0175">Coiled coil</keyword>
<dbReference type="Gene3D" id="3.30.2320.10">
    <property type="entry name" value="hypothetical protein PF0899 domain"/>
    <property type="match status" value="1"/>
</dbReference>
<feature type="domain" description="Phage capsid-like C-terminal" evidence="3">
    <location>
        <begin position="143"/>
        <end position="409"/>
    </location>
</feature>
<dbReference type="SUPFAM" id="SSF56563">
    <property type="entry name" value="Major capsid protein gp5"/>
    <property type="match status" value="1"/>
</dbReference>
<sequence length="414" mass="43780">MTLAEIRQRKAAKTAEARALLAKAETEKRQLNADEASKFDAIKAEITDLEAAESRQQFVDDQERRAAGTTVVNGNGGDTIAALEGRVSLLRVLQAGVEGRSLSGPELEYAQETERRTGRKAQGVFVPMSALERRVNTTTSAGELVPTDHRADLYIQPLRNRLLARRLGVRVLSGLHGNVVIPKHGAGVSVGWVAENASVPDSNIDPASVTLSPKHAGGVTELSRQLIMQSSPDVEQLVRDDFAAVLAQAIDSALIKGGGANEPNGVLSTAGIQTANLATLNWANVLAMKAKADIANADATSWLFNPTVASKFAGTEKSNGTGIYLMGDDGKIAGVQSYSTNQVADVDADPDTGVAILGDWSQVLLGVWSEIDILVNPYAQPAYGRGGVLVRAMSTVDVAVRHPQAFVVASDLTL</sequence>
<dbReference type="Pfam" id="PF05065">
    <property type="entry name" value="Phage_capsid"/>
    <property type="match status" value="1"/>
</dbReference>
<dbReference type="Gene3D" id="3.30.2400.10">
    <property type="entry name" value="Major capsid protein gp5"/>
    <property type="match status" value="1"/>
</dbReference>
<dbReference type="InterPro" id="IPR054612">
    <property type="entry name" value="Phage_capsid-like_C"/>
</dbReference>
<keyword evidence="5" id="KW-1185">Reference proteome</keyword>
<evidence type="ECO:0000256" key="2">
    <source>
        <dbReference type="SAM" id="Coils"/>
    </source>
</evidence>
<reference evidence="4 5" key="1">
    <citation type="submission" date="2023-04" db="EMBL/GenBank/DDBJ databases">
        <title>Luteimonas endophyticus RD2P54.</title>
        <authorList>
            <person name="Sun J.-Q."/>
        </authorList>
    </citation>
    <scope>NUCLEOTIDE SEQUENCE [LARGE SCALE GENOMIC DNA]</scope>
    <source>
        <strain evidence="4 5">RD2P54</strain>
    </source>
</reference>
<dbReference type="EMBL" id="JARXRM010000044">
    <property type="protein sequence ID" value="MDH5824325.1"/>
    <property type="molecule type" value="Genomic_DNA"/>
</dbReference>
<evidence type="ECO:0000259" key="3">
    <source>
        <dbReference type="Pfam" id="PF05065"/>
    </source>
</evidence>
<comment type="subcellular location">
    <subcellularLocation>
        <location evidence="1">Virion</location>
    </subcellularLocation>
</comment>
<protein>
    <submittedName>
        <fullName evidence="4">Phage major capsid protein</fullName>
    </submittedName>
</protein>
<evidence type="ECO:0000313" key="5">
    <source>
        <dbReference type="Proteomes" id="UP001156940"/>
    </source>
</evidence>
<comment type="caution">
    <text evidence="4">The sequence shown here is derived from an EMBL/GenBank/DDBJ whole genome shotgun (WGS) entry which is preliminary data.</text>
</comment>
<dbReference type="NCBIfam" id="TIGR01554">
    <property type="entry name" value="major_cap_HK97"/>
    <property type="match status" value="1"/>
</dbReference>
<proteinExistence type="predicted"/>
<dbReference type="InterPro" id="IPR024455">
    <property type="entry name" value="Phage_capsid"/>
</dbReference>
<evidence type="ECO:0000313" key="4">
    <source>
        <dbReference type="EMBL" id="MDH5824325.1"/>
    </source>
</evidence>
<name>A0ABT6JBX0_9GAMM</name>
<organism evidence="4 5">
    <name type="scientific">Luteimonas endophytica</name>
    <dbReference type="NCBI Taxonomy" id="3042023"/>
    <lineage>
        <taxon>Bacteria</taxon>
        <taxon>Pseudomonadati</taxon>
        <taxon>Pseudomonadota</taxon>
        <taxon>Gammaproteobacteria</taxon>
        <taxon>Lysobacterales</taxon>
        <taxon>Lysobacteraceae</taxon>
        <taxon>Luteimonas</taxon>
    </lineage>
</organism>
<dbReference type="Proteomes" id="UP001156940">
    <property type="component" value="Unassembled WGS sequence"/>
</dbReference>
<dbReference type="RefSeq" id="WP_280575635.1">
    <property type="nucleotide sequence ID" value="NZ_JARXRM010000044.1"/>
</dbReference>